<evidence type="ECO:0000313" key="8">
    <source>
        <dbReference type="Proteomes" id="UP001567538"/>
    </source>
</evidence>
<keyword evidence="7" id="KW-0808">Transferase</keyword>
<dbReference type="EC" id="2.1.1.37" evidence="7"/>
<keyword evidence="7" id="KW-0489">Methyltransferase</keyword>
<dbReference type="GO" id="GO:0006355">
    <property type="term" value="P:regulation of DNA-templated transcription"/>
    <property type="evidence" value="ECO:0007669"/>
    <property type="project" value="UniProtKB-ARBA"/>
</dbReference>
<dbReference type="GO" id="GO:0032259">
    <property type="term" value="P:methylation"/>
    <property type="evidence" value="ECO:0007669"/>
    <property type="project" value="UniProtKB-KW"/>
</dbReference>
<dbReference type="Proteomes" id="UP001567538">
    <property type="component" value="Unassembled WGS sequence"/>
</dbReference>
<dbReference type="AlphaFoldDB" id="A0ABD1H0S0"/>
<feature type="compositionally biased region" description="Low complexity" evidence="5">
    <location>
        <begin position="1"/>
        <end position="12"/>
    </location>
</feature>
<feature type="region of interest" description="Disordered" evidence="5">
    <location>
        <begin position="943"/>
        <end position="963"/>
    </location>
</feature>
<accession>A0ABD1H0S0</accession>
<protein>
    <submittedName>
        <fullName evidence="7">DNA (Cytosine-5-)-methyltransferase</fullName>
        <ecNumber evidence="7">2.1.1.37</ecNumber>
    </submittedName>
</protein>
<evidence type="ECO:0000313" key="7">
    <source>
        <dbReference type="EMBL" id="KAL1549590.1"/>
    </source>
</evidence>
<keyword evidence="8" id="KW-1185">Reference proteome</keyword>
<feature type="compositionally biased region" description="Basic and acidic residues" evidence="5">
    <location>
        <begin position="750"/>
        <end position="759"/>
    </location>
</feature>
<dbReference type="PROSITE" id="PS50812">
    <property type="entry name" value="PWWP"/>
    <property type="match status" value="1"/>
</dbReference>
<gene>
    <name evidence="7" type="ORF">AAHA92_17676</name>
</gene>
<evidence type="ECO:0000256" key="4">
    <source>
        <dbReference type="ARBA" id="ARBA00060746"/>
    </source>
</evidence>
<dbReference type="SUPFAM" id="SSF63748">
    <property type="entry name" value="Tudor/PWWP/MBT"/>
    <property type="match status" value="1"/>
</dbReference>
<dbReference type="GO" id="GO:0035098">
    <property type="term" value="C:ESC/E(Z) complex"/>
    <property type="evidence" value="ECO:0007669"/>
    <property type="project" value="UniProtKB-ARBA"/>
</dbReference>
<name>A0ABD1H0S0_SALDI</name>
<keyword evidence="1" id="KW-0805">Transcription regulation</keyword>
<feature type="compositionally biased region" description="Basic and acidic residues" evidence="5">
    <location>
        <begin position="656"/>
        <end position="665"/>
    </location>
</feature>
<dbReference type="GO" id="GO:2000028">
    <property type="term" value="P:regulation of photoperiodism, flowering"/>
    <property type="evidence" value="ECO:0007669"/>
    <property type="project" value="UniProtKB-ARBA"/>
</dbReference>
<evidence type="ECO:0000256" key="3">
    <source>
        <dbReference type="ARBA" id="ARBA00023242"/>
    </source>
</evidence>
<dbReference type="InterPro" id="IPR052657">
    <property type="entry name" value="PDP_family_Arabidopsis"/>
</dbReference>
<dbReference type="GO" id="GO:0003886">
    <property type="term" value="F:DNA (cytosine-5-)-methyltransferase activity"/>
    <property type="evidence" value="ECO:0007669"/>
    <property type="project" value="UniProtKB-EC"/>
</dbReference>
<evidence type="ECO:0000259" key="6">
    <source>
        <dbReference type="PROSITE" id="PS50812"/>
    </source>
</evidence>
<dbReference type="Gene3D" id="2.30.30.140">
    <property type="match status" value="1"/>
</dbReference>
<keyword evidence="2" id="KW-0804">Transcription</keyword>
<feature type="region of interest" description="Disordered" evidence="5">
    <location>
        <begin position="1"/>
        <end position="102"/>
    </location>
</feature>
<evidence type="ECO:0000256" key="1">
    <source>
        <dbReference type="ARBA" id="ARBA00023015"/>
    </source>
</evidence>
<feature type="region of interest" description="Disordered" evidence="5">
    <location>
        <begin position="739"/>
        <end position="780"/>
    </location>
</feature>
<dbReference type="FunFam" id="2.30.30.140:FF:000115">
    <property type="entry name" value="Tudor/PWWP/MBT superfamily protein"/>
    <property type="match status" value="1"/>
</dbReference>
<evidence type="ECO:0000256" key="5">
    <source>
        <dbReference type="SAM" id="MobiDB-lite"/>
    </source>
</evidence>
<comment type="similarity">
    <text evidence="4">Belongs to the PDP family.</text>
</comment>
<feature type="region of interest" description="Disordered" evidence="5">
    <location>
        <begin position="336"/>
        <end position="361"/>
    </location>
</feature>
<feature type="region of interest" description="Disordered" evidence="5">
    <location>
        <begin position="637"/>
        <end position="709"/>
    </location>
</feature>
<feature type="compositionally biased region" description="Low complexity" evidence="5">
    <location>
        <begin position="29"/>
        <end position="43"/>
    </location>
</feature>
<dbReference type="PANTHER" id="PTHR10688:SF5">
    <property type="entry name" value="PWWP DOMAIN-CONTAINING PROTEIN 1-RELATED"/>
    <property type="match status" value="1"/>
</dbReference>
<dbReference type="SMART" id="SM00293">
    <property type="entry name" value="PWWP"/>
    <property type="match status" value="1"/>
</dbReference>
<reference evidence="7 8" key="1">
    <citation type="submission" date="2024-06" db="EMBL/GenBank/DDBJ databases">
        <title>A chromosome level genome sequence of Diviner's sage (Salvia divinorum).</title>
        <authorList>
            <person name="Ford S.A."/>
            <person name="Ro D.-K."/>
            <person name="Ness R.W."/>
            <person name="Phillips M.A."/>
        </authorList>
    </citation>
    <scope>NUCLEOTIDE SEQUENCE [LARGE SCALE GENOMIC DNA]</scope>
    <source>
        <strain evidence="7">SAF-2024a</strain>
        <tissue evidence="7">Leaf</tissue>
    </source>
</reference>
<dbReference type="EMBL" id="JBEAFC010000007">
    <property type="protein sequence ID" value="KAL1549590.1"/>
    <property type="molecule type" value="Genomic_DNA"/>
</dbReference>
<sequence length="1038" mass="114122">MSASSNGGPRSPSSREDDAVIEDDSSAPSTSGGHSTGFTGFNTAGSTAEAAEVSPADEDKPVEARFSDDFTESTDLNPKGADIGISDASGGGDAKHRSSSSVLRMQNKLLKKTKKKKAKDTVDDYDSMLSEFDQFASNEAVGYGYESGDMVWGKVKSHPWWPGHIYNEALASPSVQKTKREGHVLVAFFGDSSYGWYYPSELIPFEDNFLEKSQQTSSRPFLKAVAEAVDELSRRQALGLACRCRNEFNFWPSGVDDYFVVDVGDFDPLVYSLSQINKARSSFHPNEMLSLVKQLALKPLGPHDQTIEFVKNKATALACRKALFEEFDETYAQAFGTTPVRPPRPTAPMAVNPSRAPLSGRLVTSGKKKYSMEPTKTKDQVEKDKYIFKRRDETIHVKTKKTSSGQVGPAYPLLLDGSGVSETRINSVSVSDINEGQHQSTHQAYMVGDIKPLEGSVKLLEGKSKKPKLLKRRAGELSTENATLVMNKMKRKKEITNEQPLGELNSESVTVNKKKRKKEIRNEATLDTALPPANIDSGEAVEKVSAMPLDITLSATDIQLYNQKNDGLVALAAPSEKKIAIDLGEQDLPALLQDLRALAINPFHEVERSCKATAFPLFLKYRSVVYQKSLVLLPPDEIEKGDANSSKAPSTALHLPPEKTRDKPTMKLKRTLLRPDDPTKGGRKHGPPIRPDAIKKKRKLDDPEDASKRKKLIDSEDISDIKKKKKKIIDDSKLFSTERKTLQRSNEPQRGGDVKEIRAKKSSPASSKAPKLESGQRMQKPVRLADPTMLVMKFPPGAALPSSAHLRAKFARFGPLEHSSTRVFWETYTCRLVYQHKVDAEAALEYALGSNNLFGSRNVKVYVREVRDKAVEAEPIKVQKEVISKPREGTPAAEQRTEGRIPVQLQQLKSCLKKPCSEDVGNGNGRGTRVKFVLGGEGGSKTELVSSSYPVGEPSPSYTTTHSTDVTSKNLAKFAPESIVTPSSSPSHQLQKAPVNMGGVELLPKNDISQQLLNLLSRCRDVVNNLTGALGYVPYHSL</sequence>
<proteinExistence type="inferred from homology"/>
<evidence type="ECO:0000256" key="2">
    <source>
        <dbReference type="ARBA" id="ARBA00023163"/>
    </source>
</evidence>
<feature type="domain" description="PWWP" evidence="6">
    <location>
        <begin position="147"/>
        <end position="208"/>
    </location>
</feature>
<feature type="compositionally biased region" description="Basic and acidic residues" evidence="5">
    <location>
        <begin position="57"/>
        <end position="68"/>
    </location>
</feature>
<organism evidence="7 8">
    <name type="scientific">Salvia divinorum</name>
    <name type="common">Maria pastora</name>
    <name type="synonym">Diviner's sage</name>
    <dbReference type="NCBI Taxonomy" id="28513"/>
    <lineage>
        <taxon>Eukaryota</taxon>
        <taxon>Viridiplantae</taxon>
        <taxon>Streptophyta</taxon>
        <taxon>Embryophyta</taxon>
        <taxon>Tracheophyta</taxon>
        <taxon>Spermatophyta</taxon>
        <taxon>Magnoliopsida</taxon>
        <taxon>eudicotyledons</taxon>
        <taxon>Gunneridae</taxon>
        <taxon>Pentapetalae</taxon>
        <taxon>asterids</taxon>
        <taxon>lamiids</taxon>
        <taxon>Lamiales</taxon>
        <taxon>Lamiaceae</taxon>
        <taxon>Nepetoideae</taxon>
        <taxon>Mentheae</taxon>
        <taxon>Salviinae</taxon>
        <taxon>Salvia</taxon>
        <taxon>Salvia subgen. Calosphace</taxon>
    </lineage>
</organism>
<comment type="caution">
    <text evidence="7">The sequence shown here is derived from an EMBL/GenBank/DDBJ whole genome shotgun (WGS) entry which is preliminary data.</text>
</comment>
<dbReference type="PANTHER" id="PTHR10688">
    <property type="entry name" value="PWWP DOMAIN-CONTAINING PROTEIN"/>
    <property type="match status" value="1"/>
</dbReference>
<dbReference type="InterPro" id="IPR000313">
    <property type="entry name" value="PWWP_dom"/>
</dbReference>
<dbReference type="Pfam" id="PF00855">
    <property type="entry name" value="PWWP"/>
    <property type="match status" value="1"/>
</dbReference>
<dbReference type="CDD" id="cd05162">
    <property type="entry name" value="PWWP"/>
    <property type="match status" value="1"/>
</dbReference>
<keyword evidence="3" id="KW-0539">Nucleus</keyword>